<dbReference type="SUPFAM" id="SSF103088">
    <property type="entry name" value="OmpA-like"/>
    <property type="match status" value="1"/>
</dbReference>
<evidence type="ECO:0000256" key="4">
    <source>
        <dbReference type="PROSITE-ProRule" id="PRU00473"/>
    </source>
</evidence>
<evidence type="ECO:0000256" key="2">
    <source>
        <dbReference type="ARBA" id="ARBA00023136"/>
    </source>
</evidence>
<name>A0A937F8L6_9BACT</name>
<dbReference type="InterPro" id="IPR036737">
    <property type="entry name" value="OmpA-like_sf"/>
</dbReference>
<dbReference type="AlphaFoldDB" id="A0A937F8L6"/>
<sequence length="504" mass="56183">MRKIIKLLTTITVMFISGAYIYGQGMQTSLFNDVDKIMLAATESQADVLSPKAYEEGMEAYKKAKDAYKDDGEISEIKQNITQAGGKFTEAIDNSKVSAVMFANSLSARKDAINAEAGSFSKDSWMEAEETMKDAAEELEKGDADDAKEKASTASELYRKAELESIKANYLTNAKKLLEHADDNKVDKRAPKTFNEAKGLINQAEKELVENRYDTDEARYLAKQAEYKASLAMNIAQQEEILADRDFEAEDYILMVYEPLNTIGENLNLDLKFDKGIQGPVSEILTKTNKDAFRISSLEAELYNSKMANQNMTEMLAEQQKIQENMEGQLSEDAVQAQKRQQVLQARIDRIADIDSKFDKIQQIFNAEEALVFRQKDNIIIRMVGVNFDIGKAEIKQEDYALLAKLEKAIGTFDNASVVIEGHTDSQGADDNNLELSEQRAAAVLSYLSANINIDKSRFSTTGYGESKPVANNETKQGRTQNRRIDVIIVPTIGDTTLSLGSNE</sequence>
<evidence type="ECO:0000256" key="1">
    <source>
        <dbReference type="ARBA" id="ARBA00004442"/>
    </source>
</evidence>
<evidence type="ECO:0000256" key="3">
    <source>
        <dbReference type="ARBA" id="ARBA00023237"/>
    </source>
</evidence>
<dbReference type="Pfam" id="PF00691">
    <property type="entry name" value="OmpA"/>
    <property type="match status" value="1"/>
</dbReference>
<evidence type="ECO:0000313" key="6">
    <source>
        <dbReference type="EMBL" id="MBL3657166.1"/>
    </source>
</evidence>
<dbReference type="EMBL" id="JAESIY010000007">
    <property type="protein sequence ID" value="MBL3657166.1"/>
    <property type="molecule type" value="Genomic_DNA"/>
</dbReference>
<proteinExistence type="predicted"/>
<evidence type="ECO:0000259" key="5">
    <source>
        <dbReference type="PROSITE" id="PS51123"/>
    </source>
</evidence>
<accession>A0A937F8L6</accession>
<gene>
    <name evidence="6" type="ORF">JL102_13545</name>
</gene>
<evidence type="ECO:0000313" key="7">
    <source>
        <dbReference type="Proteomes" id="UP000659388"/>
    </source>
</evidence>
<dbReference type="InterPro" id="IPR050330">
    <property type="entry name" value="Bact_OuterMem_StrucFunc"/>
</dbReference>
<dbReference type="Gene3D" id="1.20.1270.390">
    <property type="match status" value="1"/>
</dbReference>
<dbReference type="GO" id="GO:0009279">
    <property type="term" value="C:cell outer membrane"/>
    <property type="evidence" value="ECO:0007669"/>
    <property type="project" value="UniProtKB-SubCell"/>
</dbReference>
<dbReference type="PROSITE" id="PS51123">
    <property type="entry name" value="OMPA_2"/>
    <property type="match status" value="1"/>
</dbReference>
<reference evidence="6" key="1">
    <citation type="submission" date="2021-01" db="EMBL/GenBank/DDBJ databases">
        <title>Fulvivirga kasyanovii gen. nov., sp nov., a novel member of the phylum Bacteroidetes isolated from seawater in a mussel farm.</title>
        <authorList>
            <person name="Zhao L.-H."/>
            <person name="Wang Z.-J."/>
        </authorList>
    </citation>
    <scope>NUCLEOTIDE SEQUENCE</scope>
    <source>
        <strain evidence="6">2943</strain>
    </source>
</reference>
<dbReference type="PANTHER" id="PTHR30329:SF21">
    <property type="entry name" value="LIPOPROTEIN YIAD-RELATED"/>
    <property type="match status" value="1"/>
</dbReference>
<dbReference type="Proteomes" id="UP000659388">
    <property type="component" value="Unassembled WGS sequence"/>
</dbReference>
<dbReference type="Gene3D" id="3.30.1330.60">
    <property type="entry name" value="OmpA-like domain"/>
    <property type="match status" value="1"/>
</dbReference>
<dbReference type="PANTHER" id="PTHR30329">
    <property type="entry name" value="STATOR ELEMENT OF FLAGELLAR MOTOR COMPLEX"/>
    <property type="match status" value="1"/>
</dbReference>
<comment type="caution">
    <text evidence="6">The sequence shown here is derived from an EMBL/GenBank/DDBJ whole genome shotgun (WGS) entry which is preliminary data.</text>
</comment>
<dbReference type="PRINTS" id="PR01021">
    <property type="entry name" value="OMPADOMAIN"/>
</dbReference>
<comment type="subcellular location">
    <subcellularLocation>
        <location evidence="1">Cell outer membrane</location>
    </subcellularLocation>
</comment>
<feature type="domain" description="OmpA-like" evidence="5">
    <location>
        <begin position="375"/>
        <end position="493"/>
    </location>
</feature>
<keyword evidence="2 4" id="KW-0472">Membrane</keyword>
<organism evidence="6 7">
    <name type="scientific">Fulvivirga sediminis</name>
    <dbReference type="NCBI Taxonomy" id="2803949"/>
    <lineage>
        <taxon>Bacteria</taxon>
        <taxon>Pseudomonadati</taxon>
        <taxon>Bacteroidota</taxon>
        <taxon>Cytophagia</taxon>
        <taxon>Cytophagales</taxon>
        <taxon>Fulvivirgaceae</taxon>
        <taxon>Fulvivirga</taxon>
    </lineage>
</organism>
<dbReference type="CDD" id="cd07185">
    <property type="entry name" value="OmpA_C-like"/>
    <property type="match status" value="1"/>
</dbReference>
<protein>
    <submittedName>
        <fullName evidence="6">OmpA family protein</fullName>
    </submittedName>
</protein>
<dbReference type="InterPro" id="IPR006664">
    <property type="entry name" value="OMP_bac"/>
</dbReference>
<keyword evidence="3" id="KW-0998">Cell outer membrane</keyword>
<dbReference type="RefSeq" id="WP_202244959.1">
    <property type="nucleotide sequence ID" value="NZ_JAESIY010000007.1"/>
</dbReference>
<dbReference type="InterPro" id="IPR006665">
    <property type="entry name" value="OmpA-like"/>
</dbReference>
<keyword evidence="7" id="KW-1185">Reference proteome</keyword>